<dbReference type="EMBL" id="LRPC01000012">
    <property type="protein sequence ID" value="KYG75713.1"/>
    <property type="molecule type" value="Genomic_DNA"/>
</dbReference>
<keyword evidence="3" id="KW-1185">Reference proteome</keyword>
<protein>
    <submittedName>
        <fullName evidence="2">Uncharacterized protein</fullName>
    </submittedName>
</protein>
<feature type="transmembrane region" description="Helical" evidence="1">
    <location>
        <begin position="44"/>
        <end position="63"/>
    </location>
</feature>
<dbReference type="Proteomes" id="UP000075606">
    <property type="component" value="Unassembled WGS sequence"/>
</dbReference>
<evidence type="ECO:0000256" key="1">
    <source>
        <dbReference type="SAM" id="Phobius"/>
    </source>
</evidence>
<feature type="transmembrane region" description="Helical" evidence="1">
    <location>
        <begin position="175"/>
        <end position="192"/>
    </location>
</feature>
<sequence length="209" mass="24699">MTELQNKILEELGKTTQSGVEDLRHSEFVETEIRSVQNGLKTNFYLTLFFIITFIFKVFDQLLPSGELGIISIFFLLISWSVCLLFFYNWVTKKKRLALLRLLRCSFNQSIDFDSWLVECKNQFWGWLWKLTVANSKVLSDLERKRQNKRLFFFTNIALVLTFLTSAYLGNTIMVFATPIIMLLSALTFLDWQIHSYYFKLVNLQYYNG</sequence>
<name>A0A150XAH3_9BACT</name>
<feature type="transmembrane region" description="Helical" evidence="1">
    <location>
        <begin position="151"/>
        <end position="169"/>
    </location>
</feature>
<dbReference type="STRING" id="333140.AWW68_07715"/>
<dbReference type="AlphaFoldDB" id="A0A150XAH3"/>
<proteinExistence type="predicted"/>
<feature type="transmembrane region" description="Helical" evidence="1">
    <location>
        <begin position="69"/>
        <end position="91"/>
    </location>
</feature>
<comment type="caution">
    <text evidence="2">The sequence shown here is derived from an EMBL/GenBank/DDBJ whole genome shotgun (WGS) entry which is preliminary data.</text>
</comment>
<dbReference type="RefSeq" id="WP_068219452.1">
    <property type="nucleotide sequence ID" value="NZ_CP139724.1"/>
</dbReference>
<accession>A0A150XAH3</accession>
<keyword evidence="1" id="KW-1133">Transmembrane helix</keyword>
<evidence type="ECO:0000313" key="2">
    <source>
        <dbReference type="EMBL" id="KYG75713.1"/>
    </source>
</evidence>
<keyword evidence="1" id="KW-0812">Transmembrane</keyword>
<reference evidence="2 3" key="1">
    <citation type="submission" date="2016-01" db="EMBL/GenBank/DDBJ databases">
        <title>Genome sequencing of Roseivirga spongicola UST030701-084.</title>
        <authorList>
            <person name="Selvaratnam C."/>
            <person name="Thevarajoo S."/>
            <person name="Goh K.M."/>
            <person name="Ee R."/>
            <person name="Chan K.-G."/>
            <person name="Chong C.S."/>
        </authorList>
    </citation>
    <scope>NUCLEOTIDE SEQUENCE [LARGE SCALE GENOMIC DNA]</scope>
    <source>
        <strain evidence="2 3">UST030701-084</strain>
    </source>
</reference>
<evidence type="ECO:0000313" key="3">
    <source>
        <dbReference type="Proteomes" id="UP000075606"/>
    </source>
</evidence>
<gene>
    <name evidence="2" type="ORF">AWW68_07715</name>
</gene>
<keyword evidence="1" id="KW-0472">Membrane</keyword>
<organism evidence="2 3">
    <name type="scientific">Roseivirga spongicola</name>
    <dbReference type="NCBI Taxonomy" id="333140"/>
    <lineage>
        <taxon>Bacteria</taxon>
        <taxon>Pseudomonadati</taxon>
        <taxon>Bacteroidota</taxon>
        <taxon>Cytophagia</taxon>
        <taxon>Cytophagales</taxon>
        <taxon>Roseivirgaceae</taxon>
        <taxon>Roseivirga</taxon>
    </lineage>
</organism>